<evidence type="ECO:0000313" key="2">
    <source>
        <dbReference type="EMBL" id="ODV92711.1"/>
    </source>
</evidence>
<gene>
    <name evidence="2" type="ORF">CANCADRAFT_43301</name>
</gene>
<dbReference type="Proteomes" id="UP000095023">
    <property type="component" value="Unassembled WGS sequence"/>
</dbReference>
<feature type="signal peptide" evidence="1">
    <location>
        <begin position="1"/>
        <end position="16"/>
    </location>
</feature>
<dbReference type="EMBL" id="KV453841">
    <property type="protein sequence ID" value="ODV92711.1"/>
    <property type="molecule type" value="Genomic_DNA"/>
</dbReference>
<dbReference type="AlphaFoldDB" id="A0A1E4TLT1"/>
<organism evidence="2 3">
    <name type="scientific">Tortispora caseinolytica NRRL Y-17796</name>
    <dbReference type="NCBI Taxonomy" id="767744"/>
    <lineage>
        <taxon>Eukaryota</taxon>
        <taxon>Fungi</taxon>
        <taxon>Dikarya</taxon>
        <taxon>Ascomycota</taxon>
        <taxon>Saccharomycotina</taxon>
        <taxon>Trigonopsidomycetes</taxon>
        <taxon>Trigonopsidales</taxon>
        <taxon>Trigonopsidaceae</taxon>
        <taxon>Tortispora</taxon>
    </lineage>
</organism>
<name>A0A1E4TLT1_9ASCO</name>
<keyword evidence="3" id="KW-1185">Reference proteome</keyword>
<protein>
    <submittedName>
        <fullName evidence="2">Uncharacterized protein</fullName>
    </submittedName>
</protein>
<accession>A0A1E4TLT1</accession>
<feature type="chain" id="PRO_5009163303" evidence="1">
    <location>
        <begin position="17"/>
        <end position="153"/>
    </location>
</feature>
<proteinExistence type="predicted"/>
<keyword evidence="1" id="KW-0732">Signal</keyword>
<sequence>MKIGVVVLSGAVFAFADKTSIGIDAVQAVAAFAEGIEMVDGDLSAIGAVGVGGTRRRHRSKAAQLGNSTIKEFGTTLKGALDLEACQRYYSLVGETKAKYQDVILDADDYADLMDPLSVFMNDCHKISMSHGQNEATINRVIEAAFENSIRFL</sequence>
<evidence type="ECO:0000256" key="1">
    <source>
        <dbReference type="SAM" id="SignalP"/>
    </source>
</evidence>
<evidence type="ECO:0000313" key="3">
    <source>
        <dbReference type="Proteomes" id="UP000095023"/>
    </source>
</evidence>
<reference evidence="3" key="1">
    <citation type="submission" date="2016-02" db="EMBL/GenBank/DDBJ databases">
        <title>Comparative genomics of biotechnologically important yeasts.</title>
        <authorList>
            <consortium name="DOE Joint Genome Institute"/>
            <person name="Riley R."/>
            <person name="Haridas S."/>
            <person name="Wolfe K.H."/>
            <person name="Lopes M.R."/>
            <person name="Hittinger C.T."/>
            <person name="Goker M."/>
            <person name="Salamov A."/>
            <person name="Wisecaver J."/>
            <person name="Long T.M."/>
            <person name="Aerts A.L."/>
            <person name="Barry K."/>
            <person name="Choi C."/>
            <person name="Clum A."/>
            <person name="Coughlan A.Y."/>
            <person name="Deshpande S."/>
            <person name="Douglass A.P."/>
            <person name="Hanson S.J."/>
            <person name="Klenk H.-P."/>
            <person name="Labutti K."/>
            <person name="Lapidus A."/>
            <person name="Lindquist E."/>
            <person name="Lipzen A."/>
            <person name="Meier-Kolthoff J.P."/>
            <person name="Ohm R.A."/>
            <person name="Otillar R.P."/>
            <person name="Pangilinan J."/>
            <person name="Peng Y."/>
            <person name="Rokas A."/>
            <person name="Rosa C.A."/>
            <person name="Scheuner C."/>
            <person name="Sibirny A.A."/>
            <person name="Slot J.C."/>
            <person name="Stielow J.B."/>
            <person name="Sun H."/>
            <person name="Kurtzman C.P."/>
            <person name="Blackwell M."/>
            <person name="Jeffries T.W."/>
            <person name="Grigoriev I.V."/>
        </authorList>
    </citation>
    <scope>NUCLEOTIDE SEQUENCE [LARGE SCALE GENOMIC DNA]</scope>
    <source>
        <strain evidence="3">NRRL Y-17796</strain>
    </source>
</reference>